<dbReference type="InterPro" id="IPR032675">
    <property type="entry name" value="LRR_dom_sf"/>
</dbReference>
<organism evidence="1 2">
    <name type="scientific">Salmo trutta</name>
    <name type="common">Brown trout</name>
    <dbReference type="NCBI Taxonomy" id="8032"/>
    <lineage>
        <taxon>Eukaryota</taxon>
        <taxon>Metazoa</taxon>
        <taxon>Chordata</taxon>
        <taxon>Craniata</taxon>
        <taxon>Vertebrata</taxon>
        <taxon>Euteleostomi</taxon>
        <taxon>Actinopterygii</taxon>
        <taxon>Neopterygii</taxon>
        <taxon>Teleostei</taxon>
        <taxon>Protacanthopterygii</taxon>
        <taxon>Salmoniformes</taxon>
        <taxon>Salmonidae</taxon>
        <taxon>Salmoninae</taxon>
        <taxon>Salmo</taxon>
    </lineage>
</organism>
<dbReference type="InParanoid" id="A0A673YSH7"/>
<name>A0A673YSH7_SALTR</name>
<evidence type="ECO:0000313" key="1">
    <source>
        <dbReference type="Ensembl" id="ENSSTUP00000037728.1"/>
    </source>
</evidence>
<dbReference type="Ensembl" id="ENSSTUT00000039448.1">
    <property type="protein sequence ID" value="ENSSTUP00000037728.1"/>
    <property type="gene ID" value="ENSSTUG00000016085.1"/>
</dbReference>
<dbReference type="GeneTree" id="ENSGT00940000159491"/>
<proteinExistence type="predicted"/>
<dbReference type="Gene3D" id="3.80.10.10">
    <property type="entry name" value="Ribonuclease Inhibitor"/>
    <property type="match status" value="1"/>
</dbReference>
<dbReference type="AlphaFoldDB" id="A0A673YSH7"/>
<keyword evidence="2" id="KW-1185">Reference proteome</keyword>
<sequence>MYFFLFNDIEFKPLFREETPVTHLYFGRTVSKAMLGHIGLHCPRREELVVCANGLQPLDEELFRIAERYNSLGFVEFVKTCGKRLTQLFIMEEVLVPDDDYSDIEQLHTKGSKHLGCMWYPDMMPT</sequence>
<protein>
    <submittedName>
        <fullName evidence="1">Uncharacterized protein</fullName>
    </submittedName>
</protein>
<dbReference type="OMA" id="HIGLHCP"/>
<reference evidence="1" key="1">
    <citation type="submission" date="2025-08" db="UniProtKB">
        <authorList>
            <consortium name="Ensembl"/>
        </authorList>
    </citation>
    <scope>IDENTIFICATION</scope>
</reference>
<dbReference type="Proteomes" id="UP000472277">
    <property type="component" value="Chromosome 13"/>
</dbReference>
<accession>A0A673YSH7</accession>
<evidence type="ECO:0000313" key="2">
    <source>
        <dbReference type="Proteomes" id="UP000472277"/>
    </source>
</evidence>
<reference evidence="1" key="2">
    <citation type="submission" date="2025-09" db="UniProtKB">
        <authorList>
            <consortium name="Ensembl"/>
        </authorList>
    </citation>
    <scope>IDENTIFICATION</scope>
</reference>